<dbReference type="PANTHER" id="PTHR11079">
    <property type="entry name" value="CYTOSINE DEAMINASE FAMILY MEMBER"/>
    <property type="match status" value="1"/>
</dbReference>
<dbReference type="SUPFAM" id="SSF53597">
    <property type="entry name" value="Dihydrofolate reductase-like"/>
    <property type="match status" value="1"/>
</dbReference>
<evidence type="ECO:0000313" key="3">
    <source>
        <dbReference type="Proteomes" id="UP000194309"/>
    </source>
</evidence>
<dbReference type="InterPro" id="IPR002125">
    <property type="entry name" value="CMP_dCMP_dom"/>
</dbReference>
<dbReference type="Pfam" id="PF00383">
    <property type="entry name" value="dCMP_cyt_deam_1"/>
    <property type="match status" value="1"/>
</dbReference>
<dbReference type="GO" id="GO:0009231">
    <property type="term" value="P:riboflavin biosynthetic process"/>
    <property type="evidence" value="ECO:0007669"/>
    <property type="project" value="UniProtKB-UniPathway"/>
</dbReference>
<protein>
    <submittedName>
        <fullName evidence="2">Diaminohydroxyphosphoribosylaminopyrimidine deaminase / 5-amino-6-(5-phosphoribosylamino)uracil reductase</fullName>
        <ecNumber evidence="2">1.1.1.193</ecNumber>
        <ecNumber evidence="2">3.5.4.26</ecNumber>
    </submittedName>
</protein>
<sequence length="340" mass="37856">MSDEFYLSLAINKAWDYQLLTYPNPAVGAVILDENGKILSICAHQKAGEAHAELNATKEALESKDSSLKSIFAAAKNPNELYNLIIQNHRNLLKNSTYYVTLEPCAHQGKTPPCASLILAMGAKRVVIGSRDYGEHAKGGAEFLTQNGVEVKLDVCKTRCDELLEPFLRWQSGNFTFFKIALTQNGVATGGVISNLASRTHTHRLRALAELMVVGGATVCTDRPTLDARLISGRAPDILIYSSKTEFDLQIPLFNIPNRKIEISNSIEPAFKKRFVMIEGGENFLRNLDSRVDWILIYRSNEFKSANNINLDMKVKILHRSIFGDGELLWCKRLDLGINA</sequence>
<dbReference type="NCBIfam" id="TIGR00326">
    <property type="entry name" value="eubact_ribD"/>
    <property type="match status" value="1"/>
</dbReference>
<dbReference type="CDD" id="cd01284">
    <property type="entry name" value="Riboflavin_deaminase-reductase"/>
    <property type="match status" value="1"/>
</dbReference>
<accession>A0A1X9SQW5</accession>
<dbReference type="GO" id="GO:0008835">
    <property type="term" value="F:diaminohydroxyphosphoribosylaminopyrimidine deaminase activity"/>
    <property type="evidence" value="ECO:0007669"/>
    <property type="project" value="UniProtKB-EC"/>
</dbReference>
<organism evidence="2 3">
    <name type="scientific">Campylobacter devanensis</name>
    <dbReference type="NCBI Taxonomy" id="3161138"/>
    <lineage>
        <taxon>Bacteria</taxon>
        <taxon>Pseudomonadati</taxon>
        <taxon>Campylobacterota</taxon>
        <taxon>Epsilonproteobacteria</taxon>
        <taxon>Campylobacterales</taxon>
        <taxon>Campylobacteraceae</taxon>
        <taxon>Campylobacter</taxon>
    </lineage>
</organism>
<dbReference type="InterPro" id="IPR004794">
    <property type="entry name" value="Eubact_RibD"/>
</dbReference>
<dbReference type="InterPro" id="IPR024072">
    <property type="entry name" value="DHFR-like_dom_sf"/>
</dbReference>
<dbReference type="Proteomes" id="UP000194309">
    <property type="component" value="Chromosome"/>
</dbReference>
<name>A0A1X9SQW5_9BACT</name>
<keyword evidence="2" id="KW-0378">Hydrolase</keyword>
<dbReference type="PANTHER" id="PTHR11079:SF162">
    <property type="entry name" value="RIBOFLAVIN BIOSYNTHESIS PROTEIN PYRD, CHLOROPLASTIC"/>
    <property type="match status" value="1"/>
</dbReference>
<reference evidence="2 3" key="1">
    <citation type="journal article" date="2017" name="Genome Biol. Evol.">
        <title>Comparative Genomic Analysis Identifies a Campylobacter Clade Deficient in Selenium Metabolism.</title>
        <authorList>
            <person name="Miller W.G."/>
            <person name="Yee E."/>
            <person name="Lopes B.S."/>
            <person name="Chapman M.H."/>
            <person name="Huynh S."/>
            <person name="Bono J.L."/>
            <person name="Parker C.T."/>
            <person name="Strachan N.J.C."/>
            <person name="Forbes K.J."/>
        </authorList>
    </citation>
    <scope>NUCLEOTIDE SEQUENCE [LARGE SCALE GENOMIC DNA]</scope>
    <source>
        <strain evidence="2 3">NCTC 13003</strain>
    </source>
</reference>
<keyword evidence="2" id="KW-0560">Oxidoreductase</keyword>
<evidence type="ECO:0000256" key="1">
    <source>
        <dbReference type="ARBA" id="ARBA00005104"/>
    </source>
</evidence>
<dbReference type="SUPFAM" id="SSF53927">
    <property type="entry name" value="Cytidine deaminase-like"/>
    <property type="match status" value="1"/>
</dbReference>
<dbReference type="EC" id="3.5.4.26" evidence="2"/>
<keyword evidence="3" id="KW-1185">Reference proteome</keyword>
<dbReference type="PROSITE" id="PS51747">
    <property type="entry name" value="CYT_DCMP_DEAMINASES_2"/>
    <property type="match status" value="1"/>
</dbReference>
<dbReference type="AlphaFoldDB" id="A0A1X9SQW5"/>
<dbReference type="UniPathway" id="UPA00275"/>
<evidence type="ECO:0000313" key="2">
    <source>
        <dbReference type="EMBL" id="ARQ98639.1"/>
    </source>
</evidence>
<dbReference type="GO" id="GO:0008703">
    <property type="term" value="F:5-amino-6-(5-phosphoribosylamino)uracil reductase activity"/>
    <property type="evidence" value="ECO:0007669"/>
    <property type="project" value="UniProtKB-EC"/>
</dbReference>
<dbReference type="Gene3D" id="3.40.430.10">
    <property type="entry name" value="Dihydrofolate Reductase, subunit A"/>
    <property type="match status" value="1"/>
</dbReference>
<dbReference type="OrthoDB" id="9800865at2"/>
<dbReference type="KEGG" id="cdev:CIGN_0329"/>
<dbReference type="InterPro" id="IPR016193">
    <property type="entry name" value="Cytidine_deaminase-like"/>
</dbReference>
<proteinExistence type="predicted"/>
<comment type="pathway">
    <text evidence="1">Cofactor biosynthesis; riboflavin biosynthesis.</text>
</comment>
<accession>A0A381D7C8</accession>
<dbReference type="STRING" id="1660064.CIGN_0329"/>
<dbReference type="EMBL" id="CP018788">
    <property type="protein sequence ID" value="ARQ98639.1"/>
    <property type="molecule type" value="Genomic_DNA"/>
</dbReference>
<gene>
    <name evidence="2" type="primary">ribD</name>
    <name evidence="2" type="ORF">CIGN_0329</name>
</gene>
<dbReference type="Gene3D" id="3.40.140.10">
    <property type="entry name" value="Cytidine Deaminase, domain 2"/>
    <property type="match status" value="1"/>
</dbReference>
<dbReference type="EC" id="1.1.1.193" evidence="2"/>